<feature type="transmembrane region" description="Helical" evidence="1">
    <location>
        <begin position="33"/>
        <end position="53"/>
    </location>
</feature>
<evidence type="ECO:0000313" key="2">
    <source>
        <dbReference type="EMBL" id="RCI73720.1"/>
    </source>
</evidence>
<evidence type="ECO:0000313" key="3">
    <source>
        <dbReference type="Proteomes" id="UP000253594"/>
    </source>
</evidence>
<comment type="caution">
    <text evidence="2">The sequence shown here is derived from an EMBL/GenBank/DDBJ whole genome shotgun (WGS) entry which is preliminary data.</text>
</comment>
<gene>
    <name evidence="2" type="ORF">DT376_16840</name>
</gene>
<dbReference type="AlphaFoldDB" id="A0A367M8I8"/>
<sequence length="56" mass="6188">MISKWLFSGAFLFELSSWASVFADLPFGQALALYLFAHGLGSALLCVGVWLLLPRR</sequence>
<reference evidence="2 3" key="1">
    <citation type="submission" date="2018-07" db="EMBL/GenBank/DDBJ databases">
        <title>Mechanisms of high-level aminoglycoside resistance among Gram-negative pathogens in Brazil.</title>
        <authorList>
            <person name="Ballaben A.S."/>
            <person name="Darini A.L.C."/>
            <person name="Doi Y."/>
        </authorList>
    </citation>
    <scope>NUCLEOTIDE SEQUENCE [LARGE SCALE GENOMIC DNA]</scope>
    <source>
        <strain evidence="2 3">B2-305</strain>
    </source>
</reference>
<name>A0A367M8I8_PSEAI</name>
<evidence type="ECO:0000256" key="1">
    <source>
        <dbReference type="SAM" id="Phobius"/>
    </source>
</evidence>
<accession>A0A367M8I8</accession>
<proteinExistence type="predicted"/>
<organism evidence="2 3">
    <name type="scientific">Pseudomonas aeruginosa</name>
    <dbReference type="NCBI Taxonomy" id="287"/>
    <lineage>
        <taxon>Bacteria</taxon>
        <taxon>Pseudomonadati</taxon>
        <taxon>Pseudomonadota</taxon>
        <taxon>Gammaproteobacteria</taxon>
        <taxon>Pseudomonadales</taxon>
        <taxon>Pseudomonadaceae</taxon>
        <taxon>Pseudomonas</taxon>
    </lineage>
</organism>
<keyword evidence="1" id="KW-1133">Transmembrane helix</keyword>
<keyword evidence="1" id="KW-0472">Membrane</keyword>
<dbReference type="Proteomes" id="UP000253594">
    <property type="component" value="Unassembled WGS sequence"/>
</dbReference>
<dbReference type="EMBL" id="QORE01000541">
    <property type="protein sequence ID" value="RCI73720.1"/>
    <property type="molecule type" value="Genomic_DNA"/>
</dbReference>
<keyword evidence="1" id="KW-0812">Transmembrane</keyword>
<protein>
    <submittedName>
        <fullName evidence="2">HEAT repeat domain-containing protein</fullName>
    </submittedName>
</protein>
<feature type="non-terminal residue" evidence="2">
    <location>
        <position position="56"/>
    </location>
</feature>